<evidence type="ECO:0000256" key="7">
    <source>
        <dbReference type="SAM" id="Phobius"/>
    </source>
</evidence>
<dbReference type="SUPFAM" id="SSF69000">
    <property type="entry name" value="FAD-dependent thiol oxidase"/>
    <property type="match status" value="1"/>
</dbReference>
<keyword evidence="3" id="KW-0285">Flavoprotein</keyword>
<evidence type="ECO:0000313" key="9">
    <source>
        <dbReference type="EMBL" id="QHS80405.1"/>
    </source>
</evidence>
<keyword evidence="4" id="KW-0274">FAD</keyword>
<accession>A0A6C0AM86</accession>
<dbReference type="InterPro" id="IPR017905">
    <property type="entry name" value="ERV/ALR_sulphydryl_oxidase"/>
</dbReference>
<dbReference type="InterPro" id="IPR036774">
    <property type="entry name" value="ERV/ALR_sulphydryl_oxid_sf"/>
</dbReference>
<comment type="cofactor">
    <cofactor evidence="1">
        <name>FAD</name>
        <dbReference type="ChEBI" id="CHEBI:57692"/>
    </cofactor>
</comment>
<feature type="domain" description="ERV/ALR sulfhydryl oxidase" evidence="8">
    <location>
        <begin position="1"/>
        <end position="104"/>
    </location>
</feature>
<dbReference type="EMBL" id="MN740679">
    <property type="protein sequence ID" value="QHS80405.1"/>
    <property type="molecule type" value="Genomic_DNA"/>
</dbReference>
<dbReference type="Pfam" id="PF04777">
    <property type="entry name" value="Evr1_Alr"/>
    <property type="match status" value="1"/>
</dbReference>
<dbReference type="GO" id="GO:0016972">
    <property type="term" value="F:thiol oxidase activity"/>
    <property type="evidence" value="ECO:0007669"/>
    <property type="project" value="UniProtKB-EC"/>
</dbReference>
<keyword evidence="7" id="KW-0472">Membrane</keyword>
<evidence type="ECO:0000256" key="4">
    <source>
        <dbReference type="ARBA" id="ARBA00022827"/>
    </source>
</evidence>
<keyword evidence="5" id="KW-0560">Oxidoreductase</keyword>
<keyword evidence="6" id="KW-1015">Disulfide bond</keyword>
<proteinExistence type="predicted"/>
<dbReference type="EMBL" id="MN740232">
    <property type="protein sequence ID" value="QHT94910.1"/>
    <property type="molecule type" value="Genomic_DNA"/>
</dbReference>
<protein>
    <recommendedName>
        <fullName evidence="2">thiol oxidase</fullName>
        <ecNumber evidence="2">1.8.3.2</ecNumber>
    </recommendedName>
</protein>
<evidence type="ECO:0000313" key="10">
    <source>
        <dbReference type="EMBL" id="QHT94910.1"/>
    </source>
</evidence>
<name>A0A6C0AM86_9ZZZZ</name>
<feature type="transmembrane region" description="Helical" evidence="7">
    <location>
        <begin position="124"/>
        <end position="141"/>
    </location>
</feature>
<dbReference type="Gene3D" id="1.20.120.310">
    <property type="entry name" value="ERV/ALR sulfhydryl oxidase domain"/>
    <property type="match status" value="1"/>
</dbReference>
<evidence type="ECO:0000256" key="2">
    <source>
        <dbReference type="ARBA" id="ARBA00012512"/>
    </source>
</evidence>
<evidence type="ECO:0000256" key="5">
    <source>
        <dbReference type="ARBA" id="ARBA00023002"/>
    </source>
</evidence>
<sequence length="142" mass="17188">MTLNPYIWLPHFEFTLQTIAVQYPKKPNEITKKKYYEFINNIPVFFPTKPLGKIFTGMLNKYPVTPYLDSRTAFMKWTHFTLNKLKEKLELPTENFYDSLEKYYHNYKPKEVIDKELYENKKKYIEGGAIILLIAFIYYVYK</sequence>
<keyword evidence="7" id="KW-0812">Transmembrane</keyword>
<evidence type="ECO:0000256" key="3">
    <source>
        <dbReference type="ARBA" id="ARBA00022630"/>
    </source>
</evidence>
<dbReference type="AlphaFoldDB" id="A0A6C0AM86"/>
<organism evidence="9">
    <name type="scientific">viral metagenome</name>
    <dbReference type="NCBI Taxonomy" id="1070528"/>
    <lineage>
        <taxon>unclassified sequences</taxon>
        <taxon>metagenomes</taxon>
        <taxon>organismal metagenomes</taxon>
    </lineage>
</organism>
<dbReference type="EC" id="1.8.3.2" evidence="2"/>
<dbReference type="PROSITE" id="PS51324">
    <property type="entry name" value="ERV_ALR"/>
    <property type="match status" value="1"/>
</dbReference>
<reference evidence="9" key="1">
    <citation type="journal article" date="2020" name="Nature">
        <title>Giant virus diversity and host interactions through global metagenomics.</title>
        <authorList>
            <person name="Schulz F."/>
            <person name="Roux S."/>
            <person name="Paez-Espino D."/>
            <person name="Jungbluth S."/>
            <person name="Walsh D.A."/>
            <person name="Denef V.J."/>
            <person name="McMahon K.D."/>
            <person name="Konstantinidis K.T."/>
            <person name="Eloe-Fadrosh E.A."/>
            <person name="Kyrpides N.C."/>
            <person name="Woyke T."/>
        </authorList>
    </citation>
    <scope>NUCLEOTIDE SEQUENCE</scope>
    <source>
        <strain evidence="10">GVMAG-M-3300024261-37</strain>
        <strain evidence="9">GVMAG-S-1039698-54</strain>
    </source>
</reference>
<keyword evidence="7" id="KW-1133">Transmembrane helix</keyword>
<evidence type="ECO:0000259" key="8">
    <source>
        <dbReference type="PROSITE" id="PS51324"/>
    </source>
</evidence>
<evidence type="ECO:0000256" key="6">
    <source>
        <dbReference type="ARBA" id="ARBA00023157"/>
    </source>
</evidence>
<evidence type="ECO:0000256" key="1">
    <source>
        <dbReference type="ARBA" id="ARBA00001974"/>
    </source>
</evidence>